<reference evidence="1 2" key="1">
    <citation type="submission" date="2014-04" db="EMBL/GenBank/DDBJ databases">
        <authorList>
            <consortium name="DOE Joint Genome Institute"/>
            <person name="Kuo A."/>
            <person name="Kohler A."/>
            <person name="Nagy L.G."/>
            <person name="Floudas D."/>
            <person name="Copeland A."/>
            <person name="Barry K.W."/>
            <person name="Cichocki N."/>
            <person name="Veneault-Fourrey C."/>
            <person name="LaButti K."/>
            <person name="Lindquist E.A."/>
            <person name="Lipzen A."/>
            <person name="Lundell T."/>
            <person name="Morin E."/>
            <person name="Murat C."/>
            <person name="Sun H."/>
            <person name="Tunlid A."/>
            <person name="Henrissat B."/>
            <person name="Grigoriev I.V."/>
            <person name="Hibbett D.S."/>
            <person name="Martin F."/>
            <person name="Nordberg H.P."/>
            <person name="Cantor M.N."/>
            <person name="Hua S.X."/>
        </authorList>
    </citation>
    <scope>NUCLEOTIDE SEQUENCE [LARGE SCALE GENOMIC DNA]</scope>
    <source>
        <strain evidence="1 2">Foug A</strain>
    </source>
</reference>
<name>A0A0C2ZJ54_9AGAM</name>
<dbReference type="HOGENOM" id="CLU_2639527_0_0_1"/>
<organism evidence="1 2">
    <name type="scientific">Scleroderma citrinum Foug A</name>
    <dbReference type="NCBI Taxonomy" id="1036808"/>
    <lineage>
        <taxon>Eukaryota</taxon>
        <taxon>Fungi</taxon>
        <taxon>Dikarya</taxon>
        <taxon>Basidiomycota</taxon>
        <taxon>Agaricomycotina</taxon>
        <taxon>Agaricomycetes</taxon>
        <taxon>Agaricomycetidae</taxon>
        <taxon>Boletales</taxon>
        <taxon>Sclerodermatineae</taxon>
        <taxon>Sclerodermataceae</taxon>
        <taxon>Scleroderma</taxon>
    </lineage>
</organism>
<accession>A0A0C2ZJ54</accession>
<dbReference type="AlphaFoldDB" id="A0A0C2ZJ54"/>
<reference evidence="2" key="2">
    <citation type="submission" date="2015-01" db="EMBL/GenBank/DDBJ databases">
        <title>Evolutionary Origins and Diversification of the Mycorrhizal Mutualists.</title>
        <authorList>
            <consortium name="DOE Joint Genome Institute"/>
            <consortium name="Mycorrhizal Genomics Consortium"/>
            <person name="Kohler A."/>
            <person name="Kuo A."/>
            <person name="Nagy L.G."/>
            <person name="Floudas D."/>
            <person name="Copeland A."/>
            <person name="Barry K.W."/>
            <person name="Cichocki N."/>
            <person name="Veneault-Fourrey C."/>
            <person name="LaButti K."/>
            <person name="Lindquist E.A."/>
            <person name="Lipzen A."/>
            <person name="Lundell T."/>
            <person name="Morin E."/>
            <person name="Murat C."/>
            <person name="Riley R."/>
            <person name="Ohm R."/>
            <person name="Sun H."/>
            <person name="Tunlid A."/>
            <person name="Henrissat B."/>
            <person name="Grigoriev I.V."/>
            <person name="Hibbett D.S."/>
            <person name="Martin F."/>
        </authorList>
    </citation>
    <scope>NUCLEOTIDE SEQUENCE [LARGE SCALE GENOMIC DNA]</scope>
    <source>
        <strain evidence="2">Foug A</strain>
    </source>
</reference>
<protein>
    <submittedName>
        <fullName evidence="1">Uncharacterized protein</fullName>
    </submittedName>
</protein>
<dbReference type="Proteomes" id="UP000053989">
    <property type="component" value="Unassembled WGS sequence"/>
</dbReference>
<evidence type="ECO:0000313" key="1">
    <source>
        <dbReference type="EMBL" id="KIM52807.1"/>
    </source>
</evidence>
<gene>
    <name evidence="1" type="ORF">SCLCIDRAFT_1223447</name>
</gene>
<proteinExistence type="predicted"/>
<evidence type="ECO:0000313" key="2">
    <source>
        <dbReference type="Proteomes" id="UP000053989"/>
    </source>
</evidence>
<keyword evidence="2" id="KW-1185">Reference proteome</keyword>
<dbReference type="InParanoid" id="A0A0C2ZJ54"/>
<sequence>MFRRRKYTLKLMARWFDRHLCKTATCERLNLGLYLSLCVGCVSCIHSQVQRVPVHWHDALPSVCRRSPDLWFQRYGQ</sequence>
<dbReference type="EMBL" id="KN822199">
    <property type="protein sequence ID" value="KIM52807.1"/>
    <property type="molecule type" value="Genomic_DNA"/>
</dbReference>